<evidence type="ECO:0000313" key="3">
    <source>
        <dbReference type="EMBL" id="OMF58543.1"/>
    </source>
</evidence>
<protein>
    <submittedName>
        <fullName evidence="3">Uncharacterized protein</fullName>
    </submittedName>
</protein>
<name>A0A1R1F396_9BACL</name>
<evidence type="ECO:0000256" key="2">
    <source>
        <dbReference type="SAM" id="MobiDB-lite"/>
    </source>
</evidence>
<feature type="coiled-coil region" evidence="1">
    <location>
        <begin position="15"/>
        <end position="153"/>
    </location>
</feature>
<feature type="region of interest" description="Disordered" evidence="2">
    <location>
        <begin position="195"/>
        <end position="226"/>
    </location>
</feature>
<dbReference type="Proteomes" id="UP000187172">
    <property type="component" value="Unassembled WGS sequence"/>
</dbReference>
<keyword evidence="1" id="KW-0175">Coiled coil</keyword>
<comment type="caution">
    <text evidence="3">The sequence shown here is derived from an EMBL/GenBank/DDBJ whole genome shotgun (WGS) entry which is preliminary data.</text>
</comment>
<dbReference type="RefSeq" id="WP_076168308.1">
    <property type="nucleotide sequence ID" value="NZ_MRTP01000001.1"/>
</dbReference>
<sequence length="226" mass="26786">MLKKKDWKELLQEFLDKVDKREQLIQGKIDDLQEQAQIIKTKIKDNSDQMIELEMSEDTTGIEKFKKENRTLRIELEEIQDSIDGYKTQLGTSRDYYAKDMEKIRAAANKAEEERLQQYNANHARLDELQAQIDELKKQMENTRYELRASRTTVEDLKWKFHLIDPRLGEIPSYEQENFIKIWLAGEDTERYFDKKEASPGRNVTHVDMSQGGSDWVNYPSPYSNR</sequence>
<dbReference type="AlphaFoldDB" id="A0A1R1F396"/>
<dbReference type="EMBL" id="MRTP01000001">
    <property type="protein sequence ID" value="OMF58543.1"/>
    <property type="molecule type" value="Genomic_DNA"/>
</dbReference>
<accession>A0A1R1F396</accession>
<dbReference type="STRING" id="297318.BK138_08510"/>
<proteinExistence type="predicted"/>
<keyword evidence="4" id="KW-1185">Reference proteome</keyword>
<gene>
    <name evidence="3" type="ORF">BK138_08510</name>
</gene>
<reference evidence="3 4" key="1">
    <citation type="submission" date="2016-11" db="EMBL/GenBank/DDBJ databases">
        <title>Paenibacillus species isolates.</title>
        <authorList>
            <person name="Beno S.M."/>
        </authorList>
    </citation>
    <scope>NUCLEOTIDE SEQUENCE [LARGE SCALE GENOMIC DNA]</scope>
    <source>
        <strain evidence="3 4">FSL R5-0378</strain>
    </source>
</reference>
<evidence type="ECO:0000256" key="1">
    <source>
        <dbReference type="SAM" id="Coils"/>
    </source>
</evidence>
<evidence type="ECO:0000313" key="4">
    <source>
        <dbReference type="Proteomes" id="UP000187172"/>
    </source>
</evidence>
<organism evidence="3 4">
    <name type="scientific">Paenibacillus rhizosphaerae</name>
    <dbReference type="NCBI Taxonomy" id="297318"/>
    <lineage>
        <taxon>Bacteria</taxon>
        <taxon>Bacillati</taxon>
        <taxon>Bacillota</taxon>
        <taxon>Bacilli</taxon>
        <taxon>Bacillales</taxon>
        <taxon>Paenibacillaceae</taxon>
        <taxon>Paenibacillus</taxon>
    </lineage>
</organism>